<name>A0A6H5GWG8_9HEMI</name>
<gene>
    <name evidence="1" type="ORF">NTEN_LOCUS12528</name>
</gene>
<sequence>MKSKSVSSKKWDKAFASTIEFAAPTPKERQLDPTTLTGTIYSVRMSQSSWLNRGLLAATFIGDVRTGSPGLVQDYLLRTPNRIKIYDWMFCSNPFVTCSGPVWNCLPEHQSI</sequence>
<reference evidence="1 2" key="1">
    <citation type="submission" date="2020-02" db="EMBL/GenBank/DDBJ databases">
        <authorList>
            <person name="Ferguson B K."/>
        </authorList>
    </citation>
    <scope>NUCLEOTIDE SEQUENCE [LARGE SCALE GENOMIC DNA]</scope>
</reference>
<dbReference type="EMBL" id="CADCXU010018856">
    <property type="protein sequence ID" value="CAB0007189.1"/>
    <property type="molecule type" value="Genomic_DNA"/>
</dbReference>
<evidence type="ECO:0000313" key="1">
    <source>
        <dbReference type="EMBL" id="CAB0007189.1"/>
    </source>
</evidence>
<organism evidence="1 2">
    <name type="scientific">Nesidiocoris tenuis</name>
    <dbReference type="NCBI Taxonomy" id="355587"/>
    <lineage>
        <taxon>Eukaryota</taxon>
        <taxon>Metazoa</taxon>
        <taxon>Ecdysozoa</taxon>
        <taxon>Arthropoda</taxon>
        <taxon>Hexapoda</taxon>
        <taxon>Insecta</taxon>
        <taxon>Pterygota</taxon>
        <taxon>Neoptera</taxon>
        <taxon>Paraneoptera</taxon>
        <taxon>Hemiptera</taxon>
        <taxon>Heteroptera</taxon>
        <taxon>Panheteroptera</taxon>
        <taxon>Cimicomorpha</taxon>
        <taxon>Miridae</taxon>
        <taxon>Dicyphina</taxon>
        <taxon>Nesidiocoris</taxon>
    </lineage>
</organism>
<dbReference type="Proteomes" id="UP000479000">
    <property type="component" value="Unassembled WGS sequence"/>
</dbReference>
<accession>A0A6H5GWG8</accession>
<dbReference type="AlphaFoldDB" id="A0A6H5GWG8"/>
<evidence type="ECO:0000313" key="2">
    <source>
        <dbReference type="Proteomes" id="UP000479000"/>
    </source>
</evidence>
<keyword evidence="2" id="KW-1185">Reference proteome</keyword>
<protein>
    <submittedName>
        <fullName evidence="1">Uncharacterized protein</fullName>
    </submittedName>
</protein>
<proteinExistence type="predicted"/>